<dbReference type="RefSeq" id="XP_024690430.1">
    <property type="nucleotide sequence ID" value="XM_024837691.1"/>
</dbReference>
<dbReference type="VEuPathDB" id="FungiDB:P168DRAFT_292889"/>
<feature type="region of interest" description="Disordered" evidence="1">
    <location>
        <begin position="1"/>
        <end position="37"/>
    </location>
</feature>
<comment type="caution">
    <text evidence="2">The sequence shown here is derived from an EMBL/GenBank/DDBJ whole genome shotgun (WGS) entry which is preliminary data.</text>
</comment>
<evidence type="ECO:0000313" key="2">
    <source>
        <dbReference type="EMBL" id="PKY01836.1"/>
    </source>
</evidence>
<name>A0A2I1CW25_ASPC2</name>
<keyword evidence="3" id="KW-1185">Reference proteome</keyword>
<reference evidence="2" key="1">
    <citation type="submission" date="2016-12" db="EMBL/GenBank/DDBJ databases">
        <title>The genomes of Aspergillus section Nigri reveals drivers in fungal speciation.</title>
        <authorList>
            <consortium name="DOE Joint Genome Institute"/>
            <person name="Vesth T.C."/>
            <person name="Nybo J."/>
            <person name="Theobald S."/>
            <person name="Brandl J."/>
            <person name="Frisvad J.C."/>
            <person name="Nielsen K.F."/>
            <person name="Lyhne E.K."/>
            <person name="Kogle M.E."/>
            <person name="Kuo A."/>
            <person name="Riley R."/>
            <person name="Clum A."/>
            <person name="Nolan M."/>
            <person name="Lipzen A."/>
            <person name="Salamov A."/>
            <person name="Henrissat B."/>
            <person name="Wiebenga A."/>
            <person name="De vries R.P."/>
            <person name="Grigoriev I.V."/>
            <person name="Mortensen U.H."/>
            <person name="Andersen M.R."/>
            <person name="Baker S.E."/>
        </authorList>
    </citation>
    <scope>NUCLEOTIDE SEQUENCE</scope>
    <source>
        <strain evidence="2">IBT 28561</strain>
    </source>
</reference>
<dbReference type="Proteomes" id="UP000234254">
    <property type="component" value="Unassembled WGS sequence"/>
</dbReference>
<sequence length="73" mass="7813">MDLKNPRLEAGTPQDQTKATPASPSPTLGTGKADHARVQTSPDTYHVDLLNGGPSAFHHDRPCLAWRLLGALL</sequence>
<proteinExistence type="predicted"/>
<dbReference type="EMBL" id="MSFM01000011">
    <property type="protein sequence ID" value="PKY01836.1"/>
    <property type="molecule type" value="Genomic_DNA"/>
</dbReference>
<evidence type="ECO:0000256" key="1">
    <source>
        <dbReference type="SAM" id="MobiDB-lite"/>
    </source>
</evidence>
<evidence type="ECO:0000313" key="3">
    <source>
        <dbReference type="Proteomes" id="UP000234254"/>
    </source>
</evidence>
<protein>
    <submittedName>
        <fullName evidence="2">Uncharacterized protein</fullName>
    </submittedName>
</protein>
<feature type="compositionally biased region" description="Polar residues" evidence="1">
    <location>
        <begin position="13"/>
        <end position="28"/>
    </location>
</feature>
<accession>A0A2I1CW25</accession>
<dbReference type="GeneID" id="36545215"/>
<dbReference type="AlphaFoldDB" id="A0A2I1CW25"/>
<organism evidence="2 3">
    <name type="scientific">Aspergillus campestris (strain IBT 28561)</name>
    <dbReference type="NCBI Taxonomy" id="1392248"/>
    <lineage>
        <taxon>Eukaryota</taxon>
        <taxon>Fungi</taxon>
        <taxon>Dikarya</taxon>
        <taxon>Ascomycota</taxon>
        <taxon>Pezizomycotina</taxon>
        <taxon>Eurotiomycetes</taxon>
        <taxon>Eurotiomycetidae</taxon>
        <taxon>Eurotiales</taxon>
        <taxon>Aspergillaceae</taxon>
        <taxon>Aspergillus</taxon>
        <taxon>Aspergillus subgen. Circumdati</taxon>
    </lineage>
</organism>
<gene>
    <name evidence="2" type="ORF">P168DRAFT_292889</name>
</gene>